<dbReference type="Proteomes" id="UP000216943">
    <property type="component" value="Unassembled WGS sequence"/>
</dbReference>
<dbReference type="InterPro" id="IPR000212">
    <property type="entry name" value="DNA_helicase_UvrD/REP"/>
</dbReference>
<dbReference type="AlphaFoldDB" id="A0A269TK95"/>
<proteinExistence type="inferred from homology"/>
<evidence type="ECO:0000256" key="10">
    <source>
        <dbReference type="ARBA" id="ARBA00048988"/>
    </source>
</evidence>
<dbReference type="PROSITE" id="PS51198">
    <property type="entry name" value="UVRD_HELICASE_ATP_BIND"/>
    <property type="match status" value="1"/>
</dbReference>
<dbReference type="InterPro" id="IPR014016">
    <property type="entry name" value="UvrD-like_ATP-bd"/>
</dbReference>
<dbReference type="Gene3D" id="1.10.10.160">
    <property type="match status" value="1"/>
</dbReference>
<comment type="caution">
    <text evidence="14">The sequence shown here is derived from an EMBL/GenBank/DDBJ whole genome shotgun (WGS) entry which is preliminary data.</text>
</comment>
<evidence type="ECO:0000256" key="7">
    <source>
        <dbReference type="ARBA" id="ARBA00023235"/>
    </source>
</evidence>
<dbReference type="InterPro" id="IPR013986">
    <property type="entry name" value="DExx_box_DNA_helicase_dom_sf"/>
</dbReference>
<dbReference type="GO" id="GO:0043138">
    <property type="term" value="F:3'-5' DNA helicase activity"/>
    <property type="evidence" value="ECO:0007669"/>
    <property type="project" value="UniProtKB-EC"/>
</dbReference>
<accession>A0A269TK95</accession>
<gene>
    <name evidence="14" type="ORF">CJJ23_03530</name>
</gene>
<comment type="similarity">
    <text evidence="1">Belongs to the helicase family. UvrD subfamily.</text>
</comment>
<evidence type="ECO:0000256" key="6">
    <source>
        <dbReference type="ARBA" id="ARBA00023125"/>
    </source>
</evidence>
<dbReference type="PROSITE" id="PS51217">
    <property type="entry name" value="UVRD_HELICASE_CTER"/>
    <property type="match status" value="1"/>
</dbReference>
<feature type="binding site" evidence="11">
    <location>
        <begin position="27"/>
        <end position="34"/>
    </location>
    <ligand>
        <name>ATP</name>
        <dbReference type="ChEBI" id="CHEBI:30616"/>
    </ligand>
</feature>
<keyword evidence="5 11" id="KW-0067">ATP-binding</keyword>
<evidence type="ECO:0000313" key="14">
    <source>
        <dbReference type="EMBL" id="PAK21185.1"/>
    </source>
</evidence>
<keyword evidence="4 11" id="KW-0347">Helicase</keyword>
<evidence type="ECO:0000256" key="9">
    <source>
        <dbReference type="ARBA" id="ARBA00034808"/>
    </source>
</evidence>
<protein>
    <recommendedName>
        <fullName evidence="9">DNA 3'-5' helicase</fullName>
        <ecNumber evidence="9">5.6.2.4</ecNumber>
    </recommendedName>
</protein>
<dbReference type="RefSeq" id="WP_095334983.1">
    <property type="nucleotide sequence ID" value="NZ_NQNY01000011.1"/>
</dbReference>
<evidence type="ECO:0000256" key="2">
    <source>
        <dbReference type="ARBA" id="ARBA00022741"/>
    </source>
</evidence>
<comment type="catalytic activity">
    <reaction evidence="10">
        <text>ATP + H2O = ADP + phosphate + H(+)</text>
        <dbReference type="Rhea" id="RHEA:13065"/>
        <dbReference type="ChEBI" id="CHEBI:15377"/>
        <dbReference type="ChEBI" id="CHEBI:15378"/>
        <dbReference type="ChEBI" id="CHEBI:30616"/>
        <dbReference type="ChEBI" id="CHEBI:43474"/>
        <dbReference type="ChEBI" id="CHEBI:456216"/>
        <dbReference type="EC" id="5.6.2.4"/>
    </reaction>
</comment>
<dbReference type="EMBL" id="NQNY01000011">
    <property type="protein sequence ID" value="PAK21185.1"/>
    <property type="molecule type" value="Genomic_DNA"/>
</dbReference>
<comment type="catalytic activity">
    <reaction evidence="8">
        <text>Couples ATP hydrolysis with the unwinding of duplex DNA by translocating in the 3'-5' direction.</text>
        <dbReference type="EC" id="5.6.2.4"/>
    </reaction>
</comment>
<dbReference type="EC" id="5.6.2.4" evidence="9"/>
<dbReference type="Pfam" id="PF00580">
    <property type="entry name" value="UvrD-helicase"/>
    <property type="match status" value="1"/>
</dbReference>
<feature type="domain" description="UvrD-like helicase ATP-binding" evidence="12">
    <location>
        <begin position="6"/>
        <end position="281"/>
    </location>
</feature>
<reference evidence="15" key="1">
    <citation type="submission" date="2017-08" db="EMBL/GenBank/DDBJ databases">
        <authorList>
            <person name="Alvarez-Ponce D."/>
            <person name="Weitzman C.L."/>
            <person name="Tillett R.L."/>
            <person name="Sandmeier F.C."/>
            <person name="Tracy C.R."/>
        </authorList>
    </citation>
    <scope>NUCLEOTIDE SEQUENCE [LARGE SCALE GENOMIC DNA]</scope>
    <source>
        <strain evidence="15">723</strain>
    </source>
</reference>
<dbReference type="CDD" id="cd17932">
    <property type="entry name" value="DEXQc_UvrD"/>
    <property type="match status" value="1"/>
</dbReference>
<keyword evidence="7" id="KW-0413">Isomerase</keyword>
<dbReference type="PANTHER" id="PTHR11070:SF2">
    <property type="entry name" value="ATP-DEPENDENT DNA HELICASE SRS2"/>
    <property type="match status" value="1"/>
</dbReference>
<dbReference type="PANTHER" id="PTHR11070">
    <property type="entry name" value="UVRD / RECB / PCRA DNA HELICASE FAMILY MEMBER"/>
    <property type="match status" value="1"/>
</dbReference>
<evidence type="ECO:0000259" key="13">
    <source>
        <dbReference type="PROSITE" id="PS51217"/>
    </source>
</evidence>
<dbReference type="Pfam" id="PF13361">
    <property type="entry name" value="UvrD_C"/>
    <property type="match status" value="1"/>
</dbReference>
<dbReference type="GO" id="GO:0003677">
    <property type="term" value="F:DNA binding"/>
    <property type="evidence" value="ECO:0007669"/>
    <property type="project" value="UniProtKB-KW"/>
</dbReference>
<evidence type="ECO:0000259" key="12">
    <source>
        <dbReference type="PROSITE" id="PS51198"/>
    </source>
</evidence>
<dbReference type="Gene3D" id="3.40.50.300">
    <property type="entry name" value="P-loop containing nucleotide triphosphate hydrolases"/>
    <property type="match status" value="2"/>
</dbReference>
<dbReference type="OrthoDB" id="9810135at2"/>
<dbReference type="InterPro" id="IPR027417">
    <property type="entry name" value="P-loop_NTPase"/>
</dbReference>
<evidence type="ECO:0000256" key="11">
    <source>
        <dbReference type="PROSITE-ProRule" id="PRU00560"/>
    </source>
</evidence>
<evidence type="ECO:0000256" key="1">
    <source>
        <dbReference type="ARBA" id="ARBA00009922"/>
    </source>
</evidence>
<keyword evidence="6" id="KW-0238">DNA-binding</keyword>
<evidence type="ECO:0000256" key="8">
    <source>
        <dbReference type="ARBA" id="ARBA00034617"/>
    </source>
</evidence>
<evidence type="ECO:0000256" key="3">
    <source>
        <dbReference type="ARBA" id="ARBA00022801"/>
    </source>
</evidence>
<dbReference type="InterPro" id="IPR014017">
    <property type="entry name" value="DNA_helicase_UvrD-like_C"/>
</dbReference>
<dbReference type="SUPFAM" id="SSF52540">
    <property type="entry name" value="P-loop containing nucleoside triphosphate hydrolases"/>
    <property type="match status" value="1"/>
</dbReference>
<evidence type="ECO:0000256" key="4">
    <source>
        <dbReference type="ARBA" id="ARBA00022806"/>
    </source>
</evidence>
<keyword evidence="2 11" id="KW-0547">Nucleotide-binding</keyword>
<dbReference type="GO" id="GO:0016887">
    <property type="term" value="F:ATP hydrolysis activity"/>
    <property type="evidence" value="ECO:0007669"/>
    <property type="project" value="RHEA"/>
</dbReference>
<name>A0A269TK95_9BACT</name>
<organism evidence="14 15">
    <name type="scientific">Mycoplasmopsis agassizii</name>
    <dbReference type="NCBI Taxonomy" id="33922"/>
    <lineage>
        <taxon>Bacteria</taxon>
        <taxon>Bacillati</taxon>
        <taxon>Mycoplasmatota</taxon>
        <taxon>Mycoplasmoidales</taxon>
        <taxon>Metamycoplasmataceae</taxon>
        <taxon>Mycoplasmopsis</taxon>
    </lineage>
</organism>
<dbReference type="GO" id="GO:0005524">
    <property type="term" value="F:ATP binding"/>
    <property type="evidence" value="ECO:0007669"/>
    <property type="project" value="UniProtKB-UniRule"/>
</dbReference>
<keyword evidence="3 11" id="KW-0378">Hydrolase</keyword>
<sequence length="669" mass="78552">MKQYLKSLNEKQLEAVLYNNGPLRLISGAGSGKTRTLTTKIVYLLDELNFRESEILAMTFTKKAAREMKERIEDMLQNKSDMSISTYHKWCLIFLKQEIEVLGISKNFDILSESDFNSLLKKVMKELNVGDVIEFASVKAHIKKRREEEFLDKQLIQLTSGYVRTREEIYQAFKKKLKEFALLDYDLMLFYTYQILRDYEAIRIKWAKRYKAILVDEFQDTDEIQYRIVKYLSRFSLLTIVGDPDQTIYTWRGAKMDIILNLEKDFPNMKTIVMNQNYRSTKVILEHSNALISKNLNRFEKSLFTNNEQGESLITKGFNNPFLESNFVADEIQDLLKQGVDPSEIVVFYRQHRSSRPFEDALRTKKVDYQVLSGVGFYERKEIKEIILLTKILNNENTKNDFLWTEILNTPPRGIGAVSIAELEKLASDKEQSIFDTLLNDLDELSWRANAKNSIKNLFEAIRKASHAFQDKAVPWSFILKEYLNEIGYLTSVAERKNFYSETVDENIREFFDSINLFQEQNPDKTLQEYLDDLSVSFEPVSEIEQNKQKVKMMTVHGAKGLEFDYVFIVNFAQHSFPIPNYSNGFKNPTYDIKHLEEERRLAYVALTRARKKAYITYPLNMVTEYSSQSRTRSTFIAEMQYKQQYRDGISKARDRVERKRNPFAEIKN</sequence>
<dbReference type="GO" id="GO:0000725">
    <property type="term" value="P:recombinational repair"/>
    <property type="evidence" value="ECO:0007669"/>
    <property type="project" value="TreeGrafter"/>
</dbReference>
<evidence type="ECO:0000256" key="5">
    <source>
        <dbReference type="ARBA" id="ARBA00022840"/>
    </source>
</evidence>
<dbReference type="Gene3D" id="1.10.486.10">
    <property type="entry name" value="PCRA, domain 4"/>
    <property type="match status" value="1"/>
</dbReference>
<feature type="domain" description="UvrD-like helicase C-terminal" evidence="13">
    <location>
        <begin position="282"/>
        <end position="561"/>
    </location>
</feature>
<evidence type="ECO:0000313" key="15">
    <source>
        <dbReference type="Proteomes" id="UP000216943"/>
    </source>
</evidence>